<feature type="transmembrane region" description="Helical" evidence="1">
    <location>
        <begin position="231"/>
        <end position="252"/>
    </location>
</feature>
<evidence type="ECO:0000313" key="3">
    <source>
        <dbReference type="Proteomes" id="UP000662914"/>
    </source>
</evidence>
<reference evidence="2" key="1">
    <citation type="journal article" name="DNA Res.">
        <title>The physiological potential of anammox bacteria as revealed by their core genome structure.</title>
        <authorList>
            <person name="Okubo T."/>
            <person name="Toyoda A."/>
            <person name="Fukuhara K."/>
            <person name="Uchiyama I."/>
            <person name="Harigaya Y."/>
            <person name="Kuroiwa M."/>
            <person name="Suzuki T."/>
            <person name="Murakami Y."/>
            <person name="Suwa Y."/>
            <person name="Takami H."/>
        </authorList>
    </citation>
    <scope>NUCLEOTIDE SEQUENCE</scope>
    <source>
        <strain evidence="2">317325-3</strain>
    </source>
</reference>
<dbReference type="KEGG" id="ddz:DSYM_27960"/>
<feature type="transmembrane region" description="Helical" evidence="1">
    <location>
        <begin position="297"/>
        <end position="317"/>
    </location>
</feature>
<feature type="transmembrane region" description="Helical" evidence="1">
    <location>
        <begin position="163"/>
        <end position="181"/>
    </location>
</feature>
<keyword evidence="1" id="KW-1133">Transmembrane helix</keyword>
<proteinExistence type="predicted"/>
<keyword evidence="1" id="KW-0472">Membrane</keyword>
<evidence type="ECO:0000256" key="1">
    <source>
        <dbReference type="SAM" id="Phobius"/>
    </source>
</evidence>
<sequence length="380" mass="41218">MNPSLPIAQLAILAVLAWMARRALLLAAPSPVASGAIVMAIGIFGLASIQQIPAVPAAAMPPLALGLLVVWGFIAVSYASSWRQGRLAGLIAAPNDGFAVGTWVAGTAVMARLLLTGVPTWRAAVVVLALVALGLWLGYLVLVLRGFRAVLASPGRLRVTGRILLSTVSTQSLVLLAWHLWPSADFLRAPTTALLLLGYLFYIAGLVLIAQRYLREPRWTLSEDWDNTNCILHGAMSISGLAVVYTGLLPAWFGLATWLYVLIALVLVEAAELLRLVRRVGQHGLRQGIFTYHVSQWSRNFTFGMFYAFTLAMADAYAQSPLLVPLKPFLAPLIAGGPYIVLFFLLVETGLWAVAHCRFRATPAAPQRLTINEYAKEQRQ</sequence>
<organism evidence="2 3">
    <name type="scientific">Candidatus Desulfobacillus denitrificans</name>
    <dbReference type="NCBI Taxonomy" id="2608985"/>
    <lineage>
        <taxon>Bacteria</taxon>
        <taxon>Pseudomonadati</taxon>
        <taxon>Pseudomonadota</taxon>
        <taxon>Betaproteobacteria</taxon>
        <taxon>Candidatus Desulfobacillus</taxon>
    </lineage>
</organism>
<protein>
    <submittedName>
        <fullName evidence="2">Uncharacterized protein</fullName>
    </submittedName>
</protein>
<evidence type="ECO:0000313" key="2">
    <source>
        <dbReference type="EMBL" id="BBO22097.1"/>
    </source>
</evidence>
<dbReference type="EMBL" id="AP021857">
    <property type="protein sequence ID" value="BBO22097.1"/>
    <property type="molecule type" value="Genomic_DNA"/>
</dbReference>
<name>A0A809S0N8_9PROT</name>
<feature type="transmembrane region" description="Helical" evidence="1">
    <location>
        <begin position="329"/>
        <end position="354"/>
    </location>
</feature>
<feature type="transmembrane region" description="Helical" evidence="1">
    <location>
        <begin position="193"/>
        <end position="210"/>
    </location>
</feature>
<feature type="transmembrane region" description="Helical" evidence="1">
    <location>
        <begin position="59"/>
        <end position="78"/>
    </location>
</feature>
<dbReference type="Proteomes" id="UP000662914">
    <property type="component" value="Chromosome"/>
</dbReference>
<dbReference type="AlphaFoldDB" id="A0A809S0N8"/>
<gene>
    <name evidence="2" type="ORF">DSYM_27960</name>
</gene>
<feature type="transmembrane region" description="Helical" evidence="1">
    <location>
        <begin position="98"/>
        <end position="115"/>
    </location>
</feature>
<feature type="transmembrane region" description="Helical" evidence="1">
    <location>
        <begin position="258"/>
        <end position="277"/>
    </location>
</feature>
<keyword evidence="1" id="KW-0812">Transmembrane</keyword>
<feature type="transmembrane region" description="Helical" evidence="1">
    <location>
        <begin position="121"/>
        <end position="142"/>
    </location>
</feature>
<accession>A0A809S0N8</accession>